<accession>A0A6G1G1G4</accession>
<evidence type="ECO:0000256" key="1">
    <source>
        <dbReference type="ARBA" id="ARBA00022723"/>
    </source>
</evidence>
<dbReference type="EMBL" id="ML975160">
    <property type="protein sequence ID" value="KAF1811822.1"/>
    <property type="molecule type" value="Genomic_DNA"/>
</dbReference>
<dbReference type="GeneID" id="54423134"/>
<keyword evidence="6" id="KW-0539">Nucleus</keyword>
<dbReference type="Pfam" id="PF04082">
    <property type="entry name" value="Fungal_trans"/>
    <property type="match status" value="1"/>
</dbReference>
<dbReference type="InterPro" id="IPR051430">
    <property type="entry name" value="Fungal_TF_Env_Response"/>
</dbReference>
<keyword evidence="3" id="KW-0805">Transcription regulation</keyword>
<keyword evidence="10" id="KW-1185">Reference proteome</keyword>
<dbReference type="GO" id="GO:0005634">
    <property type="term" value="C:nucleus"/>
    <property type="evidence" value="ECO:0007669"/>
    <property type="project" value="TreeGrafter"/>
</dbReference>
<reference evidence="11" key="2">
    <citation type="submission" date="2020-04" db="EMBL/GenBank/DDBJ databases">
        <authorList>
            <consortium name="NCBI Genome Project"/>
        </authorList>
    </citation>
    <scope>NUCLEOTIDE SEQUENCE</scope>
    <source>
        <strain evidence="11">CBS 781.70</strain>
    </source>
</reference>
<sequence>MSKLATRPKNAAHDDPSAVSGVRCALGLHHFRVSPLRGRLLLRTFSPGQNGAPNSLRLNDIRPPSGPQGAQPDAWDLLHRVEKLEKSSTSSPISRLSETDRAAFAGQPDPQDSHIILDKTRFRPIIACYVAATGSWSGYAEATGSGPKPSFQGSEAEALTVQMADKMATLYFRSFESSHRILHAPTFWTEYQRFWSHPESITTALRLKILLVGLGSSLYGQEDASAEFCSLVLQSIYTTQTWLSGPLEKDRLDLTGLQIHCLMILARQIFSIGGDLVWISMGSLIHKAMQLGLHRDPKHLPKMSVLQSEIRRRIWATILEMTIQPSLDSEMPPRLFVDEFDTEAPSNVNDDEMDESTTGIQPHPKGKYTATSMQLILLDSVPTRFRILRLLNGLHTELSYLNVLTLRSELTEACRVANSFMKENGESGITTFHRNLLGYLVRRFLLPLHCPFATTAQTNPLFYHSVKVSLDAAMAIISPGPDEGFSRLMAISGGLFREGFRSAMTAITLELLVQVEAQRLDGTLLRNLQYRGLLKQAVKDIIELSAERIRQGETNFKSHMFLNMILSQVEAIETGTSCEIKISQSARDSLEFCHDLLRTRADTVPLPYPSDIGLTSTRPNGEQDDYGFDFNLDFFPPDGGFS</sequence>
<gene>
    <name evidence="9 11" type="ORF">P152DRAFT_507982</name>
</gene>
<name>A0A6G1G1G4_9PEZI</name>
<evidence type="ECO:0000313" key="10">
    <source>
        <dbReference type="Proteomes" id="UP000504638"/>
    </source>
</evidence>
<reference evidence="9 11" key="1">
    <citation type="submission" date="2020-01" db="EMBL/GenBank/DDBJ databases">
        <authorList>
            <consortium name="DOE Joint Genome Institute"/>
            <person name="Haridas S."/>
            <person name="Albert R."/>
            <person name="Binder M."/>
            <person name="Bloem J."/>
            <person name="Labutti K."/>
            <person name="Salamov A."/>
            <person name="Andreopoulos B."/>
            <person name="Baker S.E."/>
            <person name="Barry K."/>
            <person name="Bills G."/>
            <person name="Bluhm B.H."/>
            <person name="Cannon C."/>
            <person name="Castanera R."/>
            <person name="Culley D.E."/>
            <person name="Daum C."/>
            <person name="Ezra D."/>
            <person name="Gonzalez J.B."/>
            <person name="Henrissat B."/>
            <person name="Kuo A."/>
            <person name="Liang C."/>
            <person name="Lipzen A."/>
            <person name="Lutzoni F."/>
            <person name="Magnuson J."/>
            <person name="Mondo S."/>
            <person name="Nolan M."/>
            <person name="Ohm R."/>
            <person name="Pangilinan J."/>
            <person name="Park H.-J."/>
            <person name="Ramirez L."/>
            <person name="Alfaro M."/>
            <person name="Sun H."/>
            <person name="Tritt A."/>
            <person name="Yoshinaga Y."/>
            <person name="Zwiers L.-H."/>
            <person name="Turgeon B.G."/>
            <person name="Goodwin S.B."/>
            <person name="Spatafora J.W."/>
            <person name="Crous P.W."/>
            <person name="Grigoriev I.V."/>
        </authorList>
    </citation>
    <scope>NUCLEOTIDE SEQUENCE</scope>
    <source>
        <strain evidence="9 11">CBS 781.70</strain>
    </source>
</reference>
<evidence type="ECO:0000256" key="3">
    <source>
        <dbReference type="ARBA" id="ARBA00023015"/>
    </source>
</evidence>
<keyword evidence="1" id="KW-0479">Metal-binding</keyword>
<feature type="domain" description="Xylanolytic transcriptional activator regulatory" evidence="8">
    <location>
        <begin position="170"/>
        <end position="374"/>
    </location>
</feature>
<dbReference type="OrthoDB" id="4337792at2759"/>
<evidence type="ECO:0000256" key="4">
    <source>
        <dbReference type="ARBA" id="ARBA00023125"/>
    </source>
</evidence>
<keyword evidence="5" id="KW-0804">Transcription</keyword>
<dbReference type="RefSeq" id="XP_033533453.1">
    <property type="nucleotide sequence ID" value="XM_033682564.1"/>
</dbReference>
<dbReference type="PANTHER" id="PTHR31944">
    <property type="entry name" value="HEME-RESPONSIVE ZINC FINGER TRANSCRIPTION FACTOR HAP1"/>
    <property type="match status" value="1"/>
</dbReference>
<evidence type="ECO:0000313" key="9">
    <source>
        <dbReference type="EMBL" id="KAF1811822.1"/>
    </source>
</evidence>
<keyword evidence="2" id="KW-0862">Zinc</keyword>
<evidence type="ECO:0000259" key="8">
    <source>
        <dbReference type="Pfam" id="PF04082"/>
    </source>
</evidence>
<dbReference type="GO" id="GO:0008270">
    <property type="term" value="F:zinc ion binding"/>
    <property type="evidence" value="ECO:0007669"/>
    <property type="project" value="InterPro"/>
</dbReference>
<evidence type="ECO:0000313" key="11">
    <source>
        <dbReference type="RefSeq" id="XP_033533453.1"/>
    </source>
</evidence>
<dbReference type="GO" id="GO:0001228">
    <property type="term" value="F:DNA-binding transcription activator activity, RNA polymerase II-specific"/>
    <property type="evidence" value="ECO:0007669"/>
    <property type="project" value="TreeGrafter"/>
</dbReference>
<reference evidence="11" key="3">
    <citation type="submission" date="2025-04" db="UniProtKB">
        <authorList>
            <consortium name="RefSeq"/>
        </authorList>
    </citation>
    <scope>IDENTIFICATION</scope>
    <source>
        <strain evidence="11">CBS 781.70</strain>
    </source>
</reference>
<evidence type="ECO:0000256" key="2">
    <source>
        <dbReference type="ARBA" id="ARBA00022833"/>
    </source>
</evidence>
<dbReference type="PANTHER" id="PTHR31944:SF129">
    <property type="entry name" value="ASPYRIDONES CLUSTER REGULATOR APDR-RELATED"/>
    <property type="match status" value="1"/>
</dbReference>
<feature type="region of interest" description="Disordered" evidence="7">
    <location>
        <begin position="52"/>
        <end position="73"/>
    </location>
</feature>
<evidence type="ECO:0000256" key="5">
    <source>
        <dbReference type="ARBA" id="ARBA00023163"/>
    </source>
</evidence>
<evidence type="ECO:0000256" key="6">
    <source>
        <dbReference type="ARBA" id="ARBA00023242"/>
    </source>
</evidence>
<keyword evidence="4" id="KW-0238">DNA-binding</keyword>
<dbReference type="Proteomes" id="UP000504638">
    <property type="component" value="Unplaced"/>
</dbReference>
<dbReference type="CDD" id="cd12148">
    <property type="entry name" value="fungal_TF_MHR"/>
    <property type="match status" value="1"/>
</dbReference>
<dbReference type="AlphaFoldDB" id="A0A6G1G1G4"/>
<dbReference type="GO" id="GO:0006351">
    <property type="term" value="P:DNA-templated transcription"/>
    <property type="evidence" value="ECO:0007669"/>
    <property type="project" value="InterPro"/>
</dbReference>
<dbReference type="GO" id="GO:0000978">
    <property type="term" value="F:RNA polymerase II cis-regulatory region sequence-specific DNA binding"/>
    <property type="evidence" value="ECO:0007669"/>
    <property type="project" value="TreeGrafter"/>
</dbReference>
<proteinExistence type="predicted"/>
<dbReference type="InterPro" id="IPR007219">
    <property type="entry name" value="XnlR_reg_dom"/>
</dbReference>
<organism evidence="9">
    <name type="scientific">Eremomyces bilateralis CBS 781.70</name>
    <dbReference type="NCBI Taxonomy" id="1392243"/>
    <lineage>
        <taxon>Eukaryota</taxon>
        <taxon>Fungi</taxon>
        <taxon>Dikarya</taxon>
        <taxon>Ascomycota</taxon>
        <taxon>Pezizomycotina</taxon>
        <taxon>Dothideomycetes</taxon>
        <taxon>Dothideomycetes incertae sedis</taxon>
        <taxon>Eremomycetales</taxon>
        <taxon>Eremomycetaceae</taxon>
        <taxon>Eremomyces</taxon>
    </lineage>
</organism>
<feature type="region of interest" description="Disordered" evidence="7">
    <location>
        <begin position="346"/>
        <end position="366"/>
    </location>
</feature>
<evidence type="ECO:0000256" key="7">
    <source>
        <dbReference type="SAM" id="MobiDB-lite"/>
    </source>
</evidence>
<protein>
    <recommendedName>
        <fullName evidence="8">Xylanolytic transcriptional activator regulatory domain-containing protein</fullName>
    </recommendedName>
</protein>